<name>A0AAW9F9Z7_9HYPH</name>
<dbReference type="AlphaFoldDB" id="A0AAW9F9Z7"/>
<proteinExistence type="predicted"/>
<evidence type="ECO:0008006" key="2">
    <source>
        <dbReference type="Google" id="ProtNLM"/>
    </source>
</evidence>
<comment type="caution">
    <text evidence="1">The sequence shown here is derived from an EMBL/GenBank/DDBJ whole genome shotgun (WGS) entry which is preliminary data.</text>
</comment>
<evidence type="ECO:0000313" key="1">
    <source>
        <dbReference type="EMBL" id="MDX8301287.1"/>
    </source>
</evidence>
<gene>
    <name evidence="1" type="ORF">RMR22_03455</name>
</gene>
<dbReference type="RefSeq" id="WP_320202379.1">
    <property type="nucleotide sequence ID" value="NZ_CP192781.1"/>
</dbReference>
<dbReference type="EMBL" id="JAVRAF010000001">
    <property type="protein sequence ID" value="MDX8301287.1"/>
    <property type="molecule type" value="Genomic_DNA"/>
</dbReference>
<sequence length="68" mass="7655">MGVESSFKAGDKVIHASSNKVMVFLKADGEDAICEWFDGKKTNRDRFALVALKKRERHAIGFSQGRLR</sequence>
<accession>A0AAW9F9Z7</accession>
<organism evidence="1">
    <name type="scientific">Agrobacterium rosae</name>
    <dbReference type="NCBI Taxonomy" id="1972867"/>
    <lineage>
        <taxon>Bacteria</taxon>
        <taxon>Pseudomonadati</taxon>
        <taxon>Pseudomonadota</taxon>
        <taxon>Alphaproteobacteria</taxon>
        <taxon>Hyphomicrobiales</taxon>
        <taxon>Rhizobiaceae</taxon>
        <taxon>Rhizobium/Agrobacterium group</taxon>
        <taxon>Agrobacterium</taxon>
    </lineage>
</organism>
<protein>
    <recommendedName>
        <fullName evidence="2">DUF2158 domain-containing protein</fullName>
    </recommendedName>
</protein>
<reference evidence="1" key="1">
    <citation type="journal article" date="2023" name="Phytobiomes J">
        <title>Deciphering the key players within the bacterial microbiota associated with aerial crown gall tumors on rhododendron: Insights into the gallobiome.</title>
        <authorList>
            <person name="Kuzmanovic N."/>
            <person name="Nesme J."/>
            <person name="Wolf J."/>
            <person name="Neumann-Schaal M."/>
            <person name="Petersen J."/>
            <person name="Fernandez-Gnecco G."/>
            <person name="Sproeer C."/>
            <person name="Bunk B."/>
            <person name="Overmann J."/>
            <person name="Sorensen S.J."/>
            <person name="Idczak E."/>
            <person name="Smalla K."/>
        </authorList>
    </citation>
    <scope>NUCLEOTIDE SEQUENCE</scope>
    <source>
        <strain evidence="1">Rho-11.1</strain>
    </source>
</reference>